<dbReference type="EMBL" id="KB445809">
    <property type="protein sequence ID" value="EMD32844.1"/>
    <property type="molecule type" value="Genomic_DNA"/>
</dbReference>
<dbReference type="OrthoDB" id="3362250at2759"/>
<feature type="compositionally biased region" description="Polar residues" evidence="1">
    <location>
        <begin position="98"/>
        <end position="128"/>
    </location>
</feature>
<organism evidence="2 3">
    <name type="scientific">Ceriporiopsis subvermispora (strain B)</name>
    <name type="common">White-rot fungus</name>
    <name type="synonym">Gelatoporia subvermispora</name>
    <dbReference type="NCBI Taxonomy" id="914234"/>
    <lineage>
        <taxon>Eukaryota</taxon>
        <taxon>Fungi</taxon>
        <taxon>Dikarya</taxon>
        <taxon>Basidiomycota</taxon>
        <taxon>Agaricomycotina</taxon>
        <taxon>Agaricomycetes</taxon>
        <taxon>Polyporales</taxon>
        <taxon>Gelatoporiaceae</taxon>
        <taxon>Gelatoporia</taxon>
    </lineage>
</organism>
<accession>M2PBB0</accession>
<feature type="region of interest" description="Disordered" evidence="1">
    <location>
        <begin position="171"/>
        <end position="195"/>
    </location>
</feature>
<dbReference type="Proteomes" id="UP000016930">
    <property type="component" value="Unassembled WGS sequence"/>
</dbReference>
<name>M2PBB0_CERS8</name>
<evidence type="ECO:0000256" key="1">
    <source>
        <dbReference type="SAM" id="MobiDB-lite"/>
    </source>
</evidence>
<feature type="region of interest" description="Disordered" evidence="1">
    <location>
        <begin position="97"/>
        <end position="157"/>
    </location>
</feature>
<reference evidence="2 3" key="1">
    <citation type="journal article" date="2012" name="Proc. Natl. Acad. Sci. U.S.A.">
        <title>Comparative genomics of Ceriporiopsis subvermispora and Phanerochaete chrysosporium provide insight into selective ligninolysis.</title>
        <authorList>
            <person name="Fernandez-Fueyo E."/>
            <person name="Ruiz-Duenas F.J."/>
            <person name="Ferreira P."/>
            <person name="Floudas D."/>
            <person name="Hibbett D.S."/>
            <person name="Canessa P."/>
            <person name="Larrondo L.F."/>
            <person name="James T.Y."/>
            <person name="Seelenfreund D."/>
            <person name="Lobos S."/>
            <person name="Polanco R."/>
            <person name="Tello M."/>
            <person name="Honda Y."/>
            <person name="Watanabe T."/>
            <person name="Watanabe T."/>
            <person name="Ryu J.S."/>
            <person name="Kubicek C.P."/>
            <person name="Schmoll M."/>
            <person name="Gaskell J."/>
            <person name="Hammel K.E."/>
            <person name="St John F.J."/>
            <person name="Vanden Wymelenberg A."/>
            <person name="Sabat G."/>
            <person name="Splinter BonDurant S."/>
            <person name="Syed K."/>
            <person name="Yadav J.S."/>
            <person name="Doddapaneni H."/>
            <person name="Subramanian V."/>
            <person name="Lavin J.L."/>
            <person name="Oguiza J.A."/>
            <person name="Perez G."/>
            <person name="Pisabarro A.G."/>
            <person name="Ramirez L."/>
            <person name="Santoyo F."/>
            <person name="Master E."/>
            <person name="Coutinho P.M."/>
            <person name="Henrissat B."/>
            <person name="Lombard V."/>
            <person name="Magnuson J.K."/>
            <person name="Kuees U."/>
            <person name="Hori C."/>
            <person name="Igarashi K."/>
            <person name="Samejima M."/>
            <person name="Held B.W."/>
            <person name="Barry K.W."/>
            <person name="LaButti K.M."/>
            <person name="Lapidus A."/>
            <person name="Lindquist E.A."/>
            <person name="Lucas S.M."/>
            <person name="Riley R."/>
            <person name="Salamov A.A."/>
            <person name="Hoffmeister D."/>
            <person name="Schwenk D."/>
            <person name="Hadar Y."/>
            <person name="Yarden O."/>
            <person name="de Vries R.P."/>
            <person name="Wiebenga A."/>
            <person name="Stenlid J."/>
            <person name="Eastwood D."/>
            <person name="Grigoriev I.V."/>
            <person name="Berka R.M."/>
            <person name="Blanchette R.A."/>
            <person name="Kersten P."/>
            <person name="Martinez A.T."/>
            <person name="Vicuna R."/>
            <person name="Cullen D."/>
        </authorList>
    </citation>
    <scope>NUCLEOTIDE SEQUENCE [LARGE SCALE GENOMIC DNA]</scope>
    <source>
        <strain evidence="2 3">B</strain>
    </source>
</reference>
<proteinExistence type="predicted"/>
<dbReference type="AlphaFoldDB" id="M2PBB0"/>
<evidence type="ECO:0000313" key="3">
    <source>
        <dbReference type="Proteomes" id="UP000016930"/>
    </source>
</evidence>
<evidence type="ECO:0000313" key="2">
    <source>
        <dbReference type="EMBL" id="EMD32844.1"/>
    </source>
</evidence>
<dbReference type="STRING" id="914234.M2PBB0"/>
<protein>
    <submittedName>
        <fullName evidence="2">Uncharacterized protein</fullName>
    </submittedName>
</protein>
<keyword evidence="3" id="KW-1185">Reference proteome</keyword>
<feature type="compositionally biased region" description="Low complexity" evidence="1">
    <location>
        <begin position="175"/>
        <end position="190"/>
    </location>
</feature>
<dbReference type="HOGENOM" id="CLU_037230_0_0_1"/>
<sequence>MSRYLVQSSDVLSDMRINVLEENGGKERFLADDEIIEHVVENATSTITWSIHRPKRGWYIRLRAASFPPGVFIVLTPVPQSSPYHAEAALTFPCRTNAPPSVSRSLTDSPRASLTTKGSLDSDATLTDGQRDSVVHSYPPTPPAQTPPAVVVHPPSPRSVHAKLDELELADSDTAPSASSASAPSSSSSRSRPRPARVALTHFLLTPHAHAHVPEQRARMSVLTRVLATLKNHTPSYSYSFTLSPLPAVPPGSPGPADTQQEVPTPTPLLTFHDRTPVWAVGSTTGVIEVDALRTRALGVETSFYVAVALTYLEFLGDRESYLAAIAD</sequence>
<gene>
    <name evidence="2" type="ORF">CERSUDRAFT_99212</name>
</gene>